<name>A0A9Q3DQE0_9BASI</name>
<sequence length="91" mass="10243">MEDITTRTRISRNVYKPPIDNTTGGNPISRPNKLQEIACLKCHKCGITSHFANNCQKRAIINEIEVEKVEDTKETVDVSLPESDSEPSEEE</sequence>
<feature type="region of interest" description="Disordered" evidence="1">
    <location>
        <begin position="71"/>
        <end position="91"/>
    </location>
</feature>
<comment type="caution">
    <text evidence="2">The sequence shown here is derived from an EMBL/GenBank/DDBJ whole genome shotgun (WGS) entry which is preliminary data.</text>
</comment>
<dbReference type="Proteomes" id="UP000765509">
    <property type="component" value="Unassembled WGS sequence"/>
</dbReference>
<proteinExistence type="predicted"/>
<dbReference type="AlphaFoldDB" id="A0A9Q3DQE0"/>
<evidence type="ECO:0008006" key="4">
    <source>
        <dbReference type="Google" id="ProtNLM"/>
    </source>
</evidence>
<reference evidence="2" key="1">
    <citation type="submission" date="2021-03" db="EMBL/GenBank/DDBJ databases">
        <title>Draft genome sequence of rust myrtle Austropuccinia psidii MF-1, a brazilian biotype.</title>
        <authorList>
            <person name="Quecine M.C."/>
            <person name="Pachon D.M.R."/>
            <person name="Bonatelli M.L."/>
            <person name="Correr F.H."/>
            <person name="Franceschini L.M."/>
            <person name="Leite T.F."/>
            <person name="Margarido G.R.A."/>
            <person name="Almeida C.A."/>
            <person name="Ferrarezi J.A."/>
            <person name="Labate C.A."/>
        </authorList>
    </citation>
    <scope>NUCLEOTIDE SEQUENCE</scope>
    <source>
        <strain evidence="2">MF-1</strain>
    </source>
</reference>
<evidence type="ECO:0000256" key="1">
    <source>
        <dbReference type="SAM" id="MobiDB-lite"/>
    </source>
</evidence>
<dbReference type="EMBL" id="AVOT02018988">
    <property type="protein sequence ID" value="MBW0506272.1"/>
    <property type="molecule type" value="Genomic_DNA"/>
</dbReference>
<feature type="region of interest" description="Disordered" evidence="1">
    <location>
        <begin position="1"/>
        <end position="30"/>
    </location>
</feature>
<evidence type="ECO:0000313" key="3">
    <source>
        <dbReference type="Proteomes" id="UP000765509"/>
    </source>
</evidence>
<accession>A0A9Q3DQE0</accession>
<dbReference type="OrthoDB" id="2507422at2759"/>
<organism evidence="2 3">
    <name type="scientific">Austropuccinia psidii MF-1</name>
    <dbReference type="NCBI Taxonomy" id="1389203"/>
    <lineage>
        <taxon>Eukaryota</taxon>
        <taxon>Fungi</taxon>
        <taxon>Dikarya</taxon>
        <taxon>Basidiomycota</taxon>
        <taxon>Pucciniomycotina</taxon>
        <taxon>Pucciniomycetes</taxon>
        <taxon>Pucciniales</taxon>
        <taxon>Sphaerophragmiaceae</taxon>
        <taxon>Austropuccinia</taxon>
    </lineage>
</organism>
<protein>
    <recommendedName>
        <fullName evidence="4">CCHC-type domain-containing protein</fullName>
    </recommendedName>
</protein>
<keyword evidence="3" id="KW-1185">Reference proteome</keyword>
<evidence type="ECO:0000313" key="2">
    <source>
        <dbReference type="EMBL" id="MBW0506272.1"/>
    </source>
</evidence>
<gene>
    <name evidence="2" type="ORF">O181_045987</name>
</gene>